<sequence length="33" mass="3878">MSSFSISCKAYELKDRLARILLEMKKEPYAKVQ</sequence>
<keyword evidence="2" id="KW-1185">Reference proteome</keyword>
<organism evidence="1 2">
    <name type="scientific">Clostridium carnis</name>
    <dbReference type="NCBI Taxonomy" id="1530"/>
    <lineage>
        <taxon>Bacteria</taxon>
        <taxon>Bacillati</taxon>
        <taxon>Bacillota</taxon>
        <taxon>Clostridia</taxon>
        <taxon>Eubacteriales</taxon>
        <taxon>Clostridiaceae</taxon>
        <taxon>Clostridium</taxon>
    </lineage>
</organism>
<evidence type="ECO:0000313" key="2">
    <source>
        <dbReference type="Proteomes" id="UP000277570"/>
    </source>
</evidence>
<dbReference type="EMBL" id="UYIN01000023">
    <property type="protein sequence ID" value="VDG74554.1"/>
    <property type="molecule type" value="Genomic_DNA"/>
</dbReference>
<dbReference type="Proteomes" id="UP000277570">
    <property type="component" value="Unassembled WGS sequence"/>
</dbReference>
<evidence type="ECO:0000313" key="1">
    <source>
        <dbReference type="EMBL" id="VDG74554.1"/>
    </source>
</evidence>
<accession>A0ABY6T1N6</accession>
<name>A0ABY6T1N6_9CLOT</name>
<comment type="caution">
    <text evidence="1">The sequence shown here is derived from an EMBL/GenBank/DDBJ whole genome shotgun (WGS) entry which is preliminary data.</text>
</comment>
<gene>
    <name evidence="1" type="ORF">NCTC10913_04825</name>
</gene>
<proteinExistence type="predicted"/>
<reference evidence="1 2" key="1">
    <citation type="submission" date="2018-11" db="EMBL/GenBank/DDBJ databases">
        <authorList>
            <consortium name="Pathogen Informatics"/>
        </authorList>
    </citation>
    <scope>NUCLEOTIDE SEQUENCE [LARGE SCALE GENOMIC DNA]</scope>
    <source>
        <strain evidence="1 2">NCTC10913</strain>
    </source>
</reference>
<protein>
    <submittedName>
        <fullName evidence="1">Uncharacterized protein</fullName>
    </submittedName>
</protein>